<dbReference type="Proteomes" id="UP000281094">
    <property type="component" value="Unassembled WGS sequence"/>
</dbReference>
<comment type="caution">
    <text evidence="3">The sequence shown here is derived from an EMBL/GenBank/DDBJ whole genome shotgun (WGS) entry which is preliminary data.</text>
</comment>
<organism evidence="3 4">
    <name type="scientific">Notoacmeibacter ruber</name>
    <dbReference type="NCBI Taxonomy" id="2670375"/>
    <lineage>
        <taxon>Bacteria</taxon>
        <taxon>Pseudomonadati</taxon>
        <taxon>Pseudomonadota</taxon>
        <taxon>Alphaproteobacteria</taxon>
        <taxon>Hyphomicrobiales</taxon>
        <taxon>Notoacmeibacteraceae</taxon>
        <taxon>Notoacmeibacter</taxon>
    </lineage>
</organism>
<proteinExistence type="predicted"/>
<keyword evidence="2" id="KW-0812">Transmembrane</keyword>
<gene>
    <name evidence="3" type="ORF">D8780_08370</name>
</gene>
<feature type="region of interest" description="Disordered" evidence="1">
    <location>
        <begin position="51"/>
        <end position="123"/>
    </location>
</feature>
<reference evidence="3 4" key="1">
    <citation type="submission" date="2018-10" db="EMBL/GenBank/DDBJ databases">
        <title>Notoacmeibacter sp. M2BS9Y-3-1, whole genome shotgun sequence.</title>
        <authorList>
            <person name="Tuo L."/>
        </authorList>
    </citation>
    <scope>NUCLEOTIDE SEQUENCE [LARGE SCALE GENOMIC DNA]</scope>
    <source>
        <strain evidence="3 4">M2BS9Y-3-1</strain>
    </source>
</reference>
<name>A0A3L7JD32_9HYPH</name>
<accession>A0A3L7JD32</accession>
<keyword evidence="2" id="KW-1133">Transmembrane helix</keyword>
<dbReference type="RefSeq" id="WP_121645181.1">
    <property type="nucleotide sequence ID" value="NZ_RCWN01000001.1"/>
</dbReference>
<keyword evidence="2" id="KW-0472">Membrane</keyword>
<evidence type="ECO:0000256" key="1">
    <source>
        <dbReference type="SAM" id="MobiDB-lite"/>
    </source>
</evidence>
<evidence type="ECO:0000256" key="2">
    <source>
        <dbReference type="SAM" id="Phobius"/>
    </source>
</evidence>
<dbReference type="EMBL" id="RCWN01000001">
    <property type="protein sequence ID" value="RLQ88215.1"/>
    <property type="molecule type" value="Genomic_DNA"/>
</dbReference>
<keyword evidence="4" id="KW-1185">Reference proteome</keyword>
<sequence length="123" mass="12817">MNEKIQSTEAKQGRRGLPILMIMIVSIALALIVWFFVAIYGQAIAPEEDGTATISEQSNGDLTVQEVEQKPASPAIEDPAEAPDASTSQATPDQAPGGTTGQEEPAEDFGTDSGAESETAPAN</sequence>
<feature type="compositionally biased region" description="Polar residues" evidence="1">
    <location>
        <begin position="114"/>
        <end position="123"/>
    </location>
</feature>
<evidence type="ECO:0000313" key="3">
    <source>
        <dbReference type="EMBL" id="RLQ88215.1"/>
    </source>
</evidence>
<feature type="compositionally biased region" description="Low complexity" evidence="1">
    <location>
        <begin position="71"/>
        <end position="86"/>
    </location>
</feature>
<feature type="compositionally biased region" description="Polar residues" evidence="1">
    <location>
        <begin position="52"/>
        <end position="62"/>
    </location>
</feature>
<protein>
    <submittedName>
        <fullName evidence="3">Uncharacterized protein</fullName>
    </submittedName>
</protein>
<dbReference type="AlphaFoldDB" id="A0A3L7JD32"/>
<evidence type="ECO:0000313" key="4">
    <source>
        <dbReference type="Proteomes" id="UP000281094"/>
    </source>
</evidence>
<feature type="transmembrane region" description="Helical" evidence="2">
    <location>
        <begin position="20"/>
        <end position="41"/>
    </location>
</feature>